<keyword evidence="2" id="KW-0319">Glycerol metabolism</keyword>
<organism evidence="6 7">
    <name type="scientific">Colwellia maritima</name>
    <dbReference type="NCBI Taxonomy" id="2912588"/>
    <lineage>
        <taxon>Bacteria</taxon>
        <taxon>Pseudomonadati</taxon>
        <taxon>Pseudomonadota</taxon>
        <taxon>Gammaproteobacteria</taxon>
        <taxon>Alteromonadales</taxon>
        <taxon>Colwelliaceae</taxon>
        <taxon>Colwellia</taxon>
    </lineage>
</organism>
<dbReference type="InterPro" id="IPR031656">
    <property type="entry name" value="DAO_C"/>
</dbReference>
<evidence type="ECO:0000256" key="4">
    <source>
        <dbReference type="ARBA" id="ARBA00023002"/>
    </source>
</evidence>
<evidence type="ECO:0000313" key="6">
    <source>
        <dbReference type="EMBL" id="MCI2284273.1"/>
    </source>
</evidence>
<keyword evidence="3" id="KW-0274">FAD</keyword>
<evidence type="ECO:0000313" key="7">
    <source>
        <dbReference type="Proteomes" id="UP001139646"/>
    </source>
</evidence>
<evidence type="ECO:0000256" key="3">
    <source>
        <dbReference type="ARBA" id="ARBA00022827"/>
    </source>
</evidence>
<dbReference type="InterPro" id="IPR000447">
    <property type="entry name" value="G3P_DH_FAD-dep"/>
</dbReference>
<proteinExistence type="predicted"/>
<feature type="domain" description="Alpha-glycerophosphate oxidase C-terminal" evidence="5">
    <location>
        <begin position="153"/>
        <end position="246"/>
    </location>
</feature>
<accession>A0ABS9X213</accession>
<protein>
    <recommendedName>
        <fullName evidence="5">Alpha-glycerophosphate oxidase C-terminal domain-containing protein</fullName>
    </recommendedName>
</protein>
<comment type="caution">
    <text evidence="6">The sequence shown here is derived from an EMBL/GenBank/DDBJ whole genome shotgun (WGS) entry which is preliminary data.</text>
</comment>
<evidence type="ECO:0000256" key="1">
    <source>
        <dbReference type="ARBA" id="ARBA00022630"/>
    </source>
</evidence>
<keyword evidence="4" id="KW-0560">Oxidoreductase</keyword>
<dbReference type="PANTHER" id="PTHR11985">
    <property type="entry name" value="GLYCEROL-3-PHOSPHATE DEHYDROGENASE"/>
    <property type="match status" value="1"/>
</dbReference>
<evidence type="ECO:0000259" key="5">
    <source>
        <dbReference type="Pfam" id="PF16901"/>
    </source>
</evidence>
<evidence type="ECO:0000256" key="2">
    <source>
        <dbReference type="ARBA" id="ARBA00022798"/>
    </source>
</evidence>
<gene>
    <name evidence="6" type="ORF">L3081_13875</name>
</gene>
<dbReference type="Pfam" id="PF16901">
    <property type="entry name" value="DAO_C"/>
    <property type="match status" value="1"/>
</dbReference>
<dbReference type="EMBL" id="JAKKSL010000002">
    <property type="protein sequence ID" value="MCI2284273.1"/>
    <property type="molecule type" value="Genomic_DNA"/>
</dbReference>
<name>A0ABS9X213_9GAMM</name>
<keyword evidence="1" id="KW-0285">Flavoprotein</keyword>
<sequence length="277" mass="31232">MTVIGTTDLDHKENLDNEAQISTDEIAYLLKAVNTTFSGNAITIDDIISTFSGVRPVISSDKNTYDKKSTIKHFSKSASEERRDHSIWAEDALVTASGGKLTTFRLTAIEAVNAALPWLKDTLPISNQDKNKSNDAIFTNYSVEQLFKNELAAGKYDKPWLERLLGRYGNNAALLLAQADEKETIKIADTQFCLAECRWAIKHEAVIHLDDLLLRRTRLGLLLHNGAEALFSSLAIIFTQELGRTTTKWQDELTRYQKIWQQYYSLPKSLLKTAHPK</sequence>
<dbReference type="Proteomes" id="UP001139646">
    <property type="component" value="Unassembled WGS sequence"/>
</dbReference>
<dbReference type="RefSeq" id="WP_242286717.1">
    <property type="nucleotide sequence ID" value="NZ_JAKKSL010000002.1"/>
</dbReference>
<dbReference type="PANTHER" id="PTHR11985:SF35">
    <property type="entry name" value="ANAEROBIC GLYCEROL-3-PHOSPHATE DEHYDROGENASE SUBUNIT A"/>
    <property type="match status" value="1"/>
</dbReference>
<reference evidence="6" key="1">
    <citation type="submission" date="2022-01" db="EMBL/GenBank/DDBJ databases">
        <title>Colwellia maritima, isolated from seawater.</title>
        <authorList>
            <person name="Kristyanto S."/>
            <person name="Jung J."/>
            <person name="Jeon C.O."/>
        </authorList>
    </citation>
    <scope>NUCLEOTIDE SEQUENCE</scope>
    <source>
        <strain evidence="6">MSW7</strain>
    </source>
</reference>
<keyword evidence="7" id="KW-1185">Reference proteome</keyword>